<dbReference type="SUPFAM" id="SSF52540">
    <property type="entry name" value="P-loop containing nucleoside triphosphate hydrolases"/>
    <property type="match status" value="2"/>
</dbReference>
<organism evidence="12 13">
    <name type="scientific">Shewanella aestuarii</name>
    <dbReference type="NCBI Taxonomy" id="1028752"/>
    <lineage>
        <taxon>Bacteria</taxon>
        <taxon>Pseudomonadati</taxon>
        <taxon>Pseudomonadota</taxon>
        <taxon>Gammaproteobacteria</taxon>
        <taxon>Alteromonadales</taxon>
        <taxon>Shewanellaceae</taxon>
        <taxon>Shewanella</taxon>
    </lineage>
</organism>
<keyword evidence="6" id="KW-0067">ATP-binding</keyword>
<dbReference type="NCBIfam" id="TIGR00634">
    <property type="entry name" value="recN"/>
    <property type="match status" value="1"/>
</dbReference>
<comment type="similarity">
    <text evidence="2 9">Belongs to the RecN family.</text>
</comment>
<dbReference type="PIRSF" id="PIRSF003128">
    <property type="entry name" value="RecN"/>
    <property type="match status" value="1"/>
</dbReference>
<reference evidence="12 13" key="1">
    <citation type="submission" date="2020-03" db="EMBL/GenBank/DDBJ databases">
        <title>Complete genome sequence of Shewanella sp.</title>
        <authorList>
            <person name="Kim Y.-S."/>
            <person name="Kim S.-J."/>
            <person name="Jung H.-K."/>
            <person name="Kim K.-H."/>
        </authorList>
    </citation>
    <scope>NUCLEOTIDE SEQUENCE [LARGE SCALE GENOMIC DNA]</scope>
    <source>
        <strain evidence="12 13">PN3F2</strain>
    </source>
</reference>
<dbReference type="InterPro" id="IPR004604">
    <property type="entry name" value="DNA_recomb/repair_RecN"/>
</dbReference>
<feature type="domain" description="RecF/RecN/SMC N-terminal" evidence="11">
    <location>
        <begin position="2"/>
        <end position="507"/>
    </location>
</feature>
<dbReference type="Gene3D" id="3.40.50.300">
    <property type="entry name" value="P-loop containing nucleotide triphosphate hydrolases"/>
    <property type="match status" value="2"/>
</dbReference>
<evidence type="ECO:0000256" key="8">
    <source>
        <dbReference type="ARBA" id="ARBA00033408"/>
    </source>
</evidence>
<evidence type="ECO:0000256" key="6">
    <source>
        <dbReference type="ARBA" id="ARBA00022840"/>
    </source>
</evidence>
<dbReference type="FunFam" id="3.40.50.300:FF:000319">
    <property type="entry name" value="DNA repair protein RecN"/>
    <property type="match status" value="1"/>
</dbReference>
<keyword evidence="13" id="KW-1185">Reference proteome</keyword>
<evidence type="ECO:0000256" key="2">
    <source>
        <dbReference type="ARBA" id="ARBA00009441"/>
    </source>
</evidence>
<dbReference type="GO" id="GO:0006281">
    <property type="term" value="P:DNA repair"/>
    <property type="evidence" value="ECO:0007669"/>
    <property type="project" value="UniProtKB-KW"/>
</dbReference>
<accession>A0A6G9QHF8</accession>
<dbReference type="KEGG" id="saes:HBH39_04350"/>
<feature type="coiled-coil region" evidence="10">
    <location>
        <begin position="326"/>
        <end position="381"/>
    </location>
</feature>
<dbReference type="NCBIfam" id="NF008121">
    <property type="entry name" value="PRK10869.1"/>
    <property type="match status" value="1"/>
</dbReference>
<evidence type="ECO:0000256" key="3">
    <source>
        <dbReference type="ARBA" id="ARBA00021315"/>
    </source>
</evidence>
<dbReference type="InterPro" id="IPR003395">
    <property type="entry name" value="RecF/RecN/SMC_N"/>
</dbReference>
<comment type="function">
    <text evidence="1 9">May be involved in recombinational repair of damaged DNA.</text>
</comment>
<keyword evidence="10" id="KW-0175">Coiled coil</keyword>
<dbReference type="GO" id="GO:0006310">
    <property type="term" value="P:DNA recombination"/>
    <property type="evidence" value="ECO:0007669"/>
    <property type="project" value="InterPro"/>
</dbReference>
<gene>
    <name evidence="12" type="primary">recN</name>
    <name evidence="12" type="ORF">HBH39_04350</name>
</gene>
<evidence type="ECO:0000256" key="4">
    <source>
        <dbReference type="ARBA" id="ARBA00022741"/>
    </source>
</evidence>
<evidence type="ECO:0000256" key="9">
    <source>
        <dbReference type="PIRNR" id="PIRNR003128"/>
    </source>
</evidence>
<dbReference type="RefSeq" id="WP_167675944.1">
    <property type="nucleotide sequence ID" value="NZ_CP050313.1"/>
</dbReference>
<dbReference type="Proteomes" id="UP000502608">
    <property type="component" value="Chromosome"/>
</dbReference>
<evidence type="ECO:0000256" key="10">
    <source>
        <dbReference type="SAM" id="Coils"/>
    </source>
</evidence>
<dbReference type="InterPro" id="IPR027417">
    <property type="entry name" value="P-loop_NTPase"/>
</dbReference>
<evidence type="ECO:0000256" key="7">
    <source>
        <dbReference type="ARBA" id="ARBA00023204"/>
    </source>
</evidence>
<proteinExistence type="inferred from homology"/>
<evidence type="ECO:0000256" key="5">
    <source>
        <dbReference type="ARBA" id="ARBA00022763"/>
    </source>
</evidence>
<dbReference type="GO" id="GO:0009432">
    <property type="term" value="P:SOS response"/>
    <property type="evidence" value="ECO:0007669"/>
    <property type="project" value="UniProtKB-ARBA"/>
</dbReference>
<dbReference type="PANTHER" id="PTHR11059">
    <property type="entry name" value="DNA REPAIR PROTEIN RECN"/>
    <property type="match status" value="1"/>
</dbReference>
<keyword evidence="7 9" id="KW-0234">DNA repair</keyword>
<dbReference type="GO" id="GO:0005524">
    <property type="term" value="F:ATP binding"/>
    <property type="evidence" value="ECO:0007669"/>
    <property type="project" value="UniProtKB-KW"/>
</dbReference>
<dbReference type="CDD" id="cd03241">
    <property type="entry name" value="ABC_RecN"/>
    <property type="match status" value="2"/>
</dbReference>
<evidence type="ECO:0000313" key="13">
    <source>
        <dbReference type="Proteomes" id="UP000502608"/>
    </source>
</evidence>
<dbReference type="Pfam" id="PF02463">
    <property type="entry name" value="SMC_N"/>
    <property type="match status" value="1"/>
</dbReference>
<dbReference type="PANTHER" id="PTHR11059:SF0">
    <property type="entry name" value="DNA REPAIR PROTEIN RECN"/>
    <property type="match status" value="1"/>
</dbReference>
<keyword evidence="4" id="KW-0547">Nucleotide-binding</keyword>
<evidence type="ECO:0000256" key="1">
    <source>
        <dbReference type="ARBA" id="ARBA00003618"/>
    </source>
</evidence>
<sequence length="552" mass="61463">MLCQLSINNFAIVRFLELDFKAGMTTITGETGAGKSIAIDALGLCLGNRSDANTVRPGASKTEVSARFTLNDVPQAKRWLEDNDLDNDDECILRRTINSDGRSRAYINGNPVPIGQLKALGQLLIGIHGQHAHHAMLKNEHQLTLLDSYANHKLLLDTVSTSYQRTKQIENELKVLMQAQHERISRKQLLQYQVEELDEFGLAEGEFTEIEQEHKRLANGTELIENCQASLHLLSENDDYNIDSLLNKVIALAESLQNVDEKLTPIATMLNDALIQVQESSSEIEDYLSRLELDPEHFSYLEKRLTTTMQLARKHHVSPEKLAEHHAQLKAELESLSSDETKLEEIKQQLETSREAYLNHAQKLSQSRARYAKELDKLVTRSIHELNMPKGKFTISVNFNPEMSNSLGCDQVEFLVTTNPGQPLQPIAKVASGGELSRIGLGIQVITAKKVSTPTLIFDEVDVGISGPTASVVGRMLRSLGESTQVLCVTHLPQVAGNGHQHMFVNKFNKGGQTETTMQSLDKEQRINELARLLGGDIITENTLANARELLL</sequence>
<name>A0A6G9QHF8_9GAMM</name>
<dbReference type="EMBL" id="CP050313">
    <property type="protein sequence ID" value="QIR13828.1"/>
    <property type="molecule type" value="Genomic_DNA"/>
</dbReference>
<dbReference type="FunFam" id="3.40.50.300:FF:000356">
    <property type="entry name" value="DNA repair protein RecN"/>
    <property type="match status" value="1"/>
</dbReference>
<evidence type="ECO:0000313" key="12">
    <source>
        <dbReference type="EMBL" id="QIR13828.1"/>
    </source>
</evidence>
<dbReference type="AlphaFoldDB" id="A0A6G9QHF8"/>
<dbReference type="GO" id="GO:0043590">
    <property type="term" value="C:bacterial nucleoid"/>
    <property type="evidence" value="ECO:0007669"/>
    <property type="project" value="TreeGrafter"/>
</dbReference>
<evidence type="ECO:0000259" key="11">
    <source>
        <dbReference type="Pfam" id="PF02463"/>
    </source>
</evidence>
<keyword evidence="5 9" id="KW-0227">DNA damage</keyword>
<protein>
    <recommendedName>
        <fullName evidence="3 9">DNA repair protein RecN</fullName>
    </recommendedName>
    <alternativeName>
        <fullName evidence="8 9">Recombination protein N</fullName>
    </alternativeName>
</protein>